<evidence type="ECO:0000259" key="6">
    <source>
        <dbReference type="Pfam" id="PF08386"/>
    </source>
</evidence>
<keyword evidence="5" id="KW-0732">Signal</keyword>
<dbReference type="EMBL" id="JAAMOD010000043">
    <property type="protein sequence ID" value="KAF5245058.1"/>
    <property type="molecule type" value="Genomic_DNA"/>
</dbReference>
<keyword evidence="8" id="KW-1185">Reference proteome</keyword>
<dbReference type="Proteomes" id="UP000537989">
    <property type="component" value="Unassembled WGS sequence"/>
</dbReference>
<dbReference type="AlphaFoldDB" id="A0AAN6C7P3"/>
<proteinExistence type="inferred from homology"/>
<evidence type="ECO:0000313" key="8">
    <source>
        <dbReference type="Proteomes" id="UP000537989"/>
    </source>
</evidence>
<name>A0AAN6C7P3_FUSAU</name>
<feature type="chain" id="PRO_5042923628" description="Peptidase S33 tripeptidyl aminopeptidase-like C-terminal domain-containing protein" evidence="5">
    <location>
        <begin position="21"/>
        <end position="788"/>
    </location>
</feature>
<keyword evidence="2" id="KW-0378">Hydrolase</keyword>
<protein>
    <recommendedName>
        <fullName evidence="6">Peptidase S33 tripeptidyl aminopeptidase-like C-terminal domain-containing protein</fullName>
    </recommendedName>
</protein>
<organism evidence="7 8">
    <name type="scientific">Fusarium austroamericanum</name>
    <dbReference type="NCBI Taxonomy" id="282268"/>
    <lineage>
        <taxon>Eukaryota</taxon>
        <taxon>Fungi</taxon>
        <taxon>Dikarya</taxon>
        <taxon>Ascomycota</taxon>
        <taxon>Pezizomycotina</taxon>
        <taxon>Sordariomycetes</taxon>
        <taxon>Hypocreomycetidae</taxon>
        <taxon>Hypocreales</taxon>
        <taxon>Nectriaceae</taxon>
        <taxon>Fusarium</taxon>
    </lineage>
</organism>
<dbReference type="InterPro" id="IPR029058">
    <property type="entry name" value="AB_hydrolase_fold"/>
</dbReference>
<keyword evidence="4" id="KW-0812">Transmembrane</keyword>
<comment type="similarity">
    <text evidence="1">Belongs to the peptidase S33 family.</text>
</comment>
<sequence>MYSLPWPLISLLSLVTYVQCVTLFVYPGNLADGTDQLDPANNQRYDIGQSIPVKWRTDLTSLSLGVSQILPNGSEIQYMLDYNTTDRSSYWVADFTARNGFQKTNMDSPDWDIDAVFWFQLYNDTDVKGEDPIAITQMFNVSTSDSSSNRGSDTFVYIDRGLSTGATAGIAVGSVAGALLLAGLGFFLWRRSQRAKDAAAVSQQASESQLQPQPIPQQQGVYEYNHQRSASPATLVEPPSNIDSPSTTLFTQHTNISSTIPFLTLCIMKSRNVFLGHLFLQSVQAATLRALDSSTPTINWNQCNLDIGNEIWNRRQKAFDCAKFSVPLDYTNEDSSRPLVLDLIKANATKQPRKGSVFYNPGGPGSSGVSSVIDSRGRLVDALGGHYDVISFDPRGSGQTLTATCGGYFDRSLSTLSPQQILYERDDTVNDVDWKRIKYDAWRNAGELADACYKDHADTGRFYGTPFVARDIVKIADALGEGNQINYWGSSYGTVLGQVLAAMFPNRIGRMLLDSNLLADEYFTGTWKSGTKDAGKAILHFFDECIAAGPQSCSLAANYSTTASLLKAYDEAQMLYRLDDTLSMAGRSNSKAIQFESLLDARIKGALEGNEAVAFFPFSSDDDIDSNGASALYMIACGDASFRPNAPDDLFSIYQTNLDQGPFGDTAALDRFQCARWKFQAAEQIDANSLRRINTKNPVLIVNGIYDPITPLISAWEVSSRFPGSRVVVHEGVGHSFVSHPSNCTDDIVARYFNSGSMPEVDTTCKPNLPAFEYIKLLRGYRRDDDLD</sequence>
<feature type="domain" description="Peptidase S33 tripeptidyl aminopeptidase-like C-terminal" evidence="6">
    <location>
        <begin position="663"/>
        <end position="765"/>
    </location>
</feature>
<evidence type="ECO:0000313" key="7">
    <source>
        <dbReference type="EMBL" id="KAF5245058.1"/>
    </source>
</evidence>
<evidence type="ECO:0000256" key="3">
    <source>
        <dbReference type="SAM" id="MobiDB-lite"/>
    </source>
</evidence>
<dbReference type="InterPro" id="IPR013595">
    <property type="entry name" value="Pept_S33_TAP-like_C"/>
</dbReference>
<dbReference type="SUPFAM" id="SSF53474">
    <property type="entry name" value="alpha/beta-Hydrolases"/>
    <property type="match status" value="1"/>
</dbReference>
<dbReference type="Pfam" id="PF08386">
    <property type="entry name" value="Abhydrolase_4"/>
    <property type="match status" value="1"/>
</dbReference>
<feature type="signal peptide" evidence="5">
    <location>
        <begin position="1"/>
        <end position="20"/>
    </location>
</feature>
<evidence type="ECO:0000256" key="1">
    <source>
        <dbReference type="ARBA" id="ARBA00010088"/>
    </source>
</evidence>
<dbReference type="InterPro" id="IPR051601">
    <property type="entry name" value="Serine_prot/Carboxylest_S33"/>
</dbReference>
<reference evidence="7 8" key="1">
    <citation type="submission" date="2020-02" db="EMBL/GenBank/DDBJ databases">
        <title>Identification and distribution of gene clusters putatively required for synthesis of sphingolipid metabolism inhibitors in phylogenetically diverse species of the filamentous fungus Fusarium.</title>
        <authorList>
            <person name="Kim H.-S."/>
            <person name="Busman M."/>
            <person name="Brown D.W."/>
            <person name="Divon H."/>
            <person name="Uhlig S."/>
            <person name="Proctor R.H."/>
        </authorList>
    </citation>
    <scope>NUCLEOTIDE SEQUENCE [LARGE SCALE GENOMIC DNA]</scope>
    <source>
        <strain evidence="7 8">NRRL 2903</strain>
    </source>
</reference>
<accession>A0AAN6C7P3</accession>
<evidence type="ECO:0000256" key="4">
    <source>
        <dbReference type="SAM" id="Phobius"/>
    </source>
</evidence>
<dbReference type="GO" id="GO:0016787">
    <property type="term" value="F:hydrolase activity"/>
    <property type="evidence" value="ECO:0007669"/>
    <property type="project" value="UniProtKB-KW"/>
</dbReference>
<dbReference type="PANTHER" id="PTHR43248:SF25">
    <property type="entry name" value="AB HYDROLASE-1 DOMAIN-CONTAINING PROTEIN-RELATED"/>
    <property type="match status" value="1"/>
</dbReference>
<evidence type="ECO:0000256" key="5">
    <source>
        <dbReference type="SAM" id="SignalP"/>
    </source>
</evidence>
<feature type="region of interest" description="Disordered" evidence="3">
    <location>
        <begin position="229"/>
        <end position="248"/>
    </location>
</feature>
<evidence type="ECO:0000256" key="2">
    <source>
        <dbReference type="ARBA" id="ARBA00022801"/>
    </source>
</evidence>
<gene>
    <name evidence="7" type="ORF">FAUST_1948</name>
</gene>
<comment type="caution">
    <text evidence="7">The sequence shown here is derived from an EMBL/GenBank/DDBJ whole genome shotgun (WGS) entry which is preliminary data.</text>
</comment>
<keyword evidence="4" id="KW-1133">Transmembrane helix</keyword>
<feature type="transmembrane region" description="Helical" evidence="4">
    <location>
        <begin position="168"/>
        <end position="189"/>
    </location>
</feature>
<dbReference type="PANTHER" id="PTHR43248">
    <property type="entry name" value="2-SUCCINYL-6-HYDROXY-2,4-CYCLOHEXADIENE-1-CARBOXYLATE SYNTHASE"/>
    <property type="match status" value="1"/>
</dbReference>
<keyword evidence="4" id="KW-0472">Membrane</keyword>
<dbReference type="Gene3D" id="3.40.50.1820">
    <property type="entry name" value="alpha/beta hydrolase"/>
    <property type="match status" value="1"/>
</dbReference>